<reference evidence="1 2" key="1">
    <citation type="submission" date="2024-10" db="EMBL/GenBank/DDBJ databases">
        <title>The Natural Products Discovery Center: Release of the First 8490 Sequenced Strains for Exploring Actinobacteria Biosynthetic Diversity.</title>
        <authorList>
            <person name="Kalkreuter E."/>
            <person name="Kautsar S.A."/>
            <person name="Yang D."/>
            <person name="Bader C.D."/>
            <person name="Teijaro C.N."/>
            <person name="Fluegel L."/>
            <person name="Davis C.M."/>
            <person name="Simpson J.R."/>
            <person name="Lauterbach L."/>
            <person name="Steele A.D."/>
            <person name="Gui C."/>
            <person name="Meng S."/>
            <person name="Li G."/>
            <person name="Viehrig K."/>
            <person name="Ye F."/>
            <person name="Su P."/>
            <person name="Kiefer A.F."/>
            <person name="Nichols A."/>
            <person name="Cepeda A.J."/>
            <person name="Yan W."/>
            <person name="Fan B."/>
            <person name="Jiang Y."/>
            <person name="Adhikari A."/>
            <person name="Zheng C.-J."/>
            <person name="Schuster L."/>
            <person name="Cowan T.M."/>
            <person name="Smanski M.J."/>
            <person name="Chevrette M.G."/>
            <person name="De Carvalho L.P.S."/>
            <person name="Shen B."/>
        </authorList>
    </citation>
    <scope>NUCLEOTIDE SEQUENCE [LARGE SCALE GENOMIC DNA]</scope>
    <source>
        <strain evidence="1 2">NPDC020327</strain>
    </source>
</reference>
<dbReference type="InterPro" id="IPR050155">
    <property type="entry name" value="HAD-like_hydrolase_sf"/>
</dbReference>
<keyword evidence="2" id="KW-1185">Reference proteome</keyword>
<dbReference type="SUPFAM" id="SSF56784">
    <property type="entry name" value="HAD-like"/>
    <property type="match status" value="1"/>
</dbReference>
<keyword evidence="1" id="KW-0378">Hydrolase</keyword>
<gene>
    <name evidence="1" type="ORF">ACH429_00695</name>
</gene>
<dbReference type="InterPro" id="IPR006439">
    <property type="entry name" value="HAD-SF_hydro_IA"/>
</dbReference>
<dbReference type="Proteomes" id="UP001611548">
    <property type="component" value="Unassembled WGS sequence"/>
</dbReference>
<dbReference type="InterPro" id="IPR041492">
    <property type="entry name" value="HAD_2"/>
</dbReference>
<dbReference type="SFLD" id="SFLDS00003">
    <property type="entry name" value="Haloacid_Dehalogenase"/>
    <property type="match status" value="1"/>
</dbReference>
<dbReference type="NCBIfam" id="TIGR01549">
    <property type="entry name" value="HAD-SF-IA-v1"/>
    <property type="match status" value="1"/>
</dbReference>
<dbReference type="RefSeq" id="WP_079100924.1">
    <property type="nucleotide sequence ID" value="NZ_JBIRWE010000001.1"/>
</dbReference>
<evidence type="ECO:0000313" key="2">
    <source>
        <dbReference type="Proteomes" id="UP001611548"/>
    </source>
</evidence>
<protein>
    <submittedName>
        <fullName evidence="1">HAD family hydrolase</fullName>
        <ecNumber evidence="1">3.-.-.-</ecNumber>
    </submittedName>
</protein>
<dbReference type="PRINTS" id="PR00413">
    <property type="entry name" value="HADHALOGNASE"/>
</dbReference>
<dbReference type="GO" id="GO:0016787">
    <property type="term" value="F:hydrolase activity"/>
    <property type="evidence" value="ECO:0007669"/>
    <property type="project" value="UniProtKB-KW"/>
</dbReference>
<name>A0ABW7UJ08_9ACTN</name>
<organism evidence="1 2">
    <name type="scientific">Streptomyces pathocidini</name>
    <dbReference type="NCBI Taxonomy" id="1650571"/>
    <lineage>
        <taxon>Bacteria</taxon>
        <taxon>Bacillati</taxon>
        <taxon>Actinomycetota</taxon>
        <taxon>Actinomycetes</taxon>
        <taxon>Kitasatosporales</taxon>
        <taxon>Streptomycetaceae</taxon>
        <taxon>Streptomyces</taxon>
    </lineage>
</organism>
<dbReference type="PANTHER" id="PTHR43434">
    <property type="entry name" value="PHOSPHOGLYCOLATE PHOSPHATASE"/>
    <property type="match status" value="1"/>
</dbReference>
<dbReference type="InterPro" id="IPR023198">
    <property type="entry name" value="PGP-like_dom2"/>
</dbReference>
<accession>A0ABW7UJ08</accession>
<comment type="caution">
    <text evidence="1">The sequence shown here is derived from an EMBL/GenBank/DDBJ whole genome shotgun (WGS) entry which is preliminary data.</text>
</comment>
<dbReference type="EMBL" id="JBIRWE010000001">
    <property type="protein sequence ID" value="MFI1962659.1"/>
    <property type="molecule type" value="Genomic_DNA"/>
</dbReference>
<sequence>MTAGSRGVVFDLDGTLVDSWQLHLCCLRSAVQAVGAGGASAARLSVAQRPTDVGTLIALVGEHRVEPALRAYREELDRALREHPAPAPVVPHAPEVLAALRDRGAAVGVCTGRSRADAQALLDACELDVRLTVAREDAPLPKPAPDGLRLALRRLGLRPEEAVYVGDSPADREQGEAARVRTLLLDRSPSAGGPWASATRIPDLGCLLKELGRDAGR</sequence>
<dbReference type="SFLD" id="SFLDG01129">
    <property type="entry name" value="C1.5:_HAD__Beta-PGM__Phosphata"/>
    <property type="match status" value="1"/>
</dbReference>
<dbReference type="PANTHER" id="PTHR43434:SF1">
    <property type="entry name" value="PHOSPHOGLYCOLATE PHOSPHATASE"/>
    <property type="match status" value="1"/>
</dbReference>
<dbReference type="InterPro" id="IPR023214">
    <property type="entry name" value="HAD_sf"/>
</dbReference>
<dbReference type="Pfam" id="PF13419">
    <property type="entry name" value="HAD_2"/>
    <property type="match status" value="1"/>
</dbReference>
<dbReference type="Gene3D" id="1.10.150.240">
    <property type="entry name" value="Putative phosphatase, domain 2"/>
    <property type="match status" value="1"/>
</dbReference>
<evidence type="ECO:0000313" key="1">
    <source>
        <dbReference type="EMBL" id="MFI1962659.1"/>
    </source>
</evidence>
<dbReference type="EC" id="3.-.-.-" evidence="1"/>
<proteinExistence type="predicted"/>
<dbReference type="NCBIfam" id="TIGR01509">
    <property type="entry name" value="HAD-SF-IA-v3"/>
    <property type="match status" value="1"/>
</dbReference>
<dbReference type="Gene3D" id="3.40.50.1000">
    <property type="entry name" value="HAD superfamily/HAD-like"/>
    <property type="match status" value="1"/>
</dbReference>
<dbReference type="InterPro" id="IPR036412">
    <property type="entry name" value="HAD-like_sf"/>
</dbReference>